<dbReference type="STRING" id="1314785.A0A165CQ45"/>
<sequence length="71" mass="7959">MYFFVEISTTAFVLALSWFTNIAAGHTKKVTVKAIMLIAYCVGNAAGPFMWEAKYTPRNHIPRTIIGICYV</sequence>
<evidence type="ECO:0000313" key="3">
    <source>
        <dbReference type="Proteomes" id="UP000076871"/>
    </source>
</evidence>
<keyword evidence="1" id="KW-1133">Transmembrane helix</keyword>
<feature type="transmembrane region" description="Helical" evidence="1">
    <location>
        <begin position="34"/>
        <end position="51"/>
    </location>
</feature>
<dbReference type="InParanoid" id="A0A165CQ45"/>
<evidence type="ECO:0000256" key="1">
    <source>
        <dbReference type="SAM" id="Phobius"/>
    </source>
</evidence>
<dbReference type="EMBL" id="KV427646">
    <property type="protein sequence ID" value="KZT03216.1"/>
    <property type="molecule type" value="Genomic_DNA"/>
</dbReference>
<dbReference type="GeneID" id="63830086"/>
<keyword evidence="3" id="KW-1185">Reference proteome</keyword>
<dbReference type="RefSeq" id="XP_040760956.1">
    <property type="nucleotide sequence ID" value="XM_040913058.1"/>
</dbReference>
<keyword evidence="1" id="KW-0812">Transmembrane</keyword>
<dbReference type="Proteomes" id="UP000076871">
    <property type="component" value="Unassembled WGS sequence"/>
</dbReference>
<evidence type="ECO:0008006" key="4">
    <source>
        <dbReference type="Google" id="ProtNLM"/>
    </source>
</evidence>
<protein>
    <recommendedName>
        <fullName evidence="4">Major facilitator superfamily (MFS) profile domain-containing protein</fullName>
    </recommendedName>
</protein>
<reference evidence="2 3" key="1">
    <citation type="journal article" date="2016" name="Mol. Biol. Evol.">
        <title>Comparative Genomics of Early-Diverging Mushroom-Forming Fungi Provides Insights into the Origins of Lignocellulose Decay Capabilities.</title>
        <authorList>
            <person name="Nagy L.G."/>
            <person name="Riley R."/>
            <person name="Tritt A."/>
            <person name="Adam C."/>
            <person name="Daum C."/>
            <person name="Floudas D."/>
            <person name="Sun H."/>
            <person name="Yadav J.S."/>
            <person name="Pangilinan J."/>
            <person name="Larsson K.H."/>
            <person name="Matsuura K."/>
            <person name="Barry K."/>
            <person name="Labutti K."/>
            <person name="Kuo R."/>
            <person name="Ohm R.A."/>
            <person name="Bhattacharya S.S."/>
            <person name="Shirouzu T."/>
            <person name="Yoshinaga Y."/>
            <person name="Martin F.M."/>
            <person name="Grigoriev I.V."/>
            <person name="Hibbett D.S."/>
        </authorList>
    </citation>
    <scope>NUCLEOTIDE SEQUENCE [LARGE SCALE GENOMIC DNA]</scope>
    <source>
        <strain evidence="2 3">93-53</strain>
    </source>
</reference>
<name>A0A165CQ45_9APHY</name>
<gene>
    <name evidence="2" type="ORF">LAESUDRAFT_762192</name>
</gene>
<organism evidence="2 3">
    <name type="scientific">Laetiporus sulphureus 93-53</name>
    <dbReference type="NCBI Taxonomy" id="1314785"/>
    <lineage>
        <taxon>Eukaryota</taxon>
        <taxon>Fungi</taxon>
        <taxon>Dikarya</taxon>
        <taxon>Basidiomycota</taxon>
        <taxon>Agaricomycotina</taxon>
        <taxon>Agaricomycetes</taxon>
        <taxon>Polyporales</taxon>
        <taxon>Laetiporus</taxon>
    </lineage>
</organism>
<keyword evidence="1" id="KW-0472">Membrane</keyword>
<accession>A0A165CQ45</accession>
<dbReference type="AlphaFoldDB" id="A0A165CQ45"/>
<dbReference type="OrthoDB" id="6730379at2759"/>
<proteinExistence type="predicted"/>
<evidence type="ECO:0000313" key="2">
    <source>
        <dbReference type="EMBL" id="KZT03216.1"/>
    </source>
</evidence>